<feature type="transmembrane region" description="Helical" evidence="2">
    <location>
        <begin position="111"/>
        <end position="130"/>
    </location>
</feature>
<dbReference type="Proteomes" id="UP001630127">
    <property type="component" value="Unassembled WGS sequence"/>
</dbReference>
<accession>A0ABD3B4A0</accession>
<proteinExistence type="predicted"/>
<dbReference type="EMBL" id="JBJUIK010000001">
    <property type="protein sequence ID" value="KAL3538276.1"/>
    <property type="molecule type" value="Genomic_DNA"/>
</dbReference>
<organism evidence="3 4">
    <name type="scientific">Cinchona calisaya</name>
    <dbReference type="NCBI Taxonomy" id="153742"/>
    <lineage>
        <taxon>Eukaryota</taxon>
        <taxon>Viridiplantae</taxon>
        <taxon>Streptophyta</taxon>
        <taxon>Embryophyta</taxon>
        <taxon>Tracheophyta</taxon>
        <taxon>Spermatophyta</taxon>
        <taxon>Magnoliopsida</taxon>
        <taxon>eudicotyledons</taxon>
        <taxon>Gunneridae</taxon>
        <taxon>Pentapetalae</taxon>
        <taxon>asterids</taxon>
        <taxon>lamiids</taxon>
        <taxon>Gentianales</taxon>
        <taxon>Rubiaceae</taxon>
        <taxon>Cinchonoideae</taxon>
        <taxon>Cinchoneae</taxon>
        <taxon>Cinchona</taxon>
    </lineage>
</organism>
<reference evidence="3 4" key="1">
    <citation type="submission" date="2024-11" db="EMBL/GenBank/DDBJ databases">
        <title>A near-complete genome assembly of Cinchona calisaya.</title>
        <authorList>
            <person name="Lian D.C."/>
            <person name="Zhao X.W."/>
            <person name="Wei L."/>
        </authorList>
    </citation>
    <scope>NUCLEOTIDE SEQUENCE [LARGE SCALE GENOMIC DNA]</scope>
    <source>
        <tissue evidence="3">Nenye</tissue>
    </source>
</reference>
<evidence type="ECO:0000256" key="2">
    <source>
        <dbReference type="SAM" id="Phobius"/>
    </source>
</evidence>
<feature type="region of interest" description="Disordered" evidence="1">
    <location>
        <begin position="1"/>
        <end position="22"/>
    </location>
</feature>
<keyword evidence="4" id="KW-1185">Reference proteome</keyword>
<keyword evidence="2" id="KW-0812">Transmembrane</keyword>
<evidence type="ECO:0000256" key="1">
    <source>
        <dbReference type="SAM" id="MobiDB-lite"/>
    </source>
</evidence>
<gene>
    <name evidence="3" type="ORF">ACH5RR_001642</name>
</gene>
<dbReference type="AlphaFoldDB" id="A0ABD3B4A0"/>
<evidence type="ECO:0000313" key="4">
    <source>
        <dbReference type="Proteomes" id="UP001630127"/>
    </source>
</evidence>
<keyword evidence="2" id="KW-0472">Membrane</keyword>
<comment type="caution">
    <text evidence="3">The sequence shown here is derived from an EMBL/GenBank/DDBJ whole genome shotgun (WGS) entry which is preliminary data.</text>
</comment>
<feature type="compositionally biased region" description="Polar residues" evidence="1">
    <location>
        <begin position="1"/>
        <end position="16"/>
    </location>
</feature>
<name>A0ABD3B4A0_9GENT</name>
<evidence type="ECO:0000313" key="3">
    <source>
        <dbReference type="EMBL" id="KAL3538276.1"/>
    </source>
</evidence>
<protein>
    <submittedName>
        <fullName evidence="3">Uncharacterized protein</fullName>
    </submittedName>
</protein>
<keyword evidence="2" id="KW-1133">Transmembrane helix</keyword>
<sequence>MWTTSGNNLALTSADTSTRRVTRDKKARLATSTIDSVSGSGMQMVVAASRTKSSVNTSPTGKLSIFRLSFSYSCPTSQAATVPLLHLPILQVKIVRFCCRGPQFAGNFSSLYKLIAFAFLFFLDFGDILLP</sequence>